<dbReference type="WBParaSite" id="JU765_v2.g4492.t1">
    <property type="protein sequence ID" value="JU765_v2.g4492.t1"/>
    <property type="gene ID" value="JU765_v2.g4492"/>
</dbReference>
<proteinExistence type="predicted"/>
<name>A0AC34R889_9BILA</name>
<sequence>MVAQKTSPKLVVDAPFKTAASVKDFFKQKGRSRPTDVDDVNYIRTLCWNVDGTALFSGSDKIRFRANLTGHEDAVEAVDASKKNPNTFMSASHDKTIRLWDMRIAKAAEKYQTKGQLFLFLSK</sequence>
<evidence type="ECO:0000313" key="2">
    <source>
        <dbReference type="WBParaSite" id="JU765_v2.g4492.t1"/>
    </source>
</evidence>
<protein>
    <submittedName>
        <fullName evidence="2">Uncharacterized protein</fullName>
    </submittedName>
</protein>
<organism evidence="1 2">
    <name type="scientific">Panagrolaimus sp. JU765</name>
    <dbReference type="NCBI Taxonomy" id="591449"/>
    <lineage>
        <taxon>Eukaryota</taxon>
        <taxon>Metazoa</taxon>
        <taxon>Ecdysozoa</taxon>
        <taxon>Nematoda</taxon>
        <taxon>Chromadorea</taxon>
        <taxon>Rhabditida</taxon>
        <taxon>Tylenchina</taxon>
        <taxon>Panagrolaimomorpha</taxon>
        <taxon>Panagrolaimoidea</taxon>
        <taxon>Panagrolaimidae</taxon>
        <taxon>Panagrolaimus</taxon>
    </lineage>
</organism>
<reference evidence="2" key="1">
    <citation type="submission" date="2022-11" db="UniProtKB">
        <authorList>
            <consortium name="WormBaseParasite"/>
        </authorList>
    </citation>
    <scope>IDENTIFICATION</scope>
</reference>
<accession>A0AC34R889</accession>
<evidence type="ECO:0000313" key="1">
    <source>
        <dbReference type="Proteomes" id="UP000887576"/>
    </source>
</evidence>
<dbReference type="Proteomes" id="UP000887576">
    <property type="component" value="Unplaced"/>
</dbReference>